<dbReference type="InterPro" id="IPR013083">
    <property type="entry name" value="Znf_RING/FYVE/PHD"/>
</dbReference>
<dbReference type="Pfam" id="PF13771">
    <property type="entry name" value="zf-HC5HC2H"/>
    <property type="match status" value="1"/>
</dbReference>
<dbReference type="SUPFAM" id="SSF51197">
    <property type="entry name" value="Clavaminate synthase-like"/>
    <property type="match status" value="1"/>
</dbReference>
<comment type="caution">
    <text evidence="9">The sequence shown here is derived from an EMBL/GenBank/DDBJ whole genome shotgun (WGS) entry which is preliminary data.</text>
</comment>
<dbReference type="GO" id="GO:0005634">
    <property type="term" value="C:nucleus"/>
    <property type="evidence" value="ECO:0007669"/>
    <property type="project" value="UniProtKB-SubCell"/>
</dbReference>
<keyword evidence="5" id="KW-0539">Nucleus</keyword>
<dbReference type="SMART" id="SM00545">
    <property type="entry name" value="JmjN"/>
    <property type="match status" value="1"/>
</dbReference>
<dbReference type="InterPro" id="IPR003347">
    <property type="entry name" value="JmjC_dom"/>
</dbReference>
<dbReference type="GO" id="GO:0008270">
    <property type="term" value="F:zinc ion binding"/>
    <property type="evidence" value="ECO:0007669"/>
    <property type="project" value="UniProtKB-KW"/>
</dbReference>
<dbReference type="InterPro" id="IPR003349">
    <property type="entry name" value="JmjN"/>
</dbReference>
<dbReference type="GO" id="GO:0032454">
    <property type="term" value="F:histone H3K9 demethylase activity"/>
    <property type="evidence" value="ECO:0007669"/>
    <property type="project" value="TreeGrafter"/>
</dbReference>
<dbReference type="InterPro" id="IPR011011">
    <property type="entry name" value="Znf_FYVE_PHD"/>
</dbReference>
<dbReference type="OrthoDB" id="9547406at2759"/>
<feature type="region of interest" description="Disordered" evidence="6">
    <location>
        <begin position="200"/>
        <end position="232"/>
    </location>
</feature>
<gene>
    <name evidence="9" type="ORF">IWQ60_007327</name>
</gene>
<sequence length="824" mass="90416">MLHCPPPSAPWSTGDSSSFATLSCMIAHLPRTVRPDPVPQKAPSPLPAAADASVLYQDPATDPDLSAAIDAALATLEPAYYYPGSAVPVFRPTLLQFRDFSRFIAAAEPFALRAGLCKVIPPTEWKSELHDHMVREKRAPSSNDQEIFLDNDEFPIMRPIVQHFEGSQGIYKQYNVENHRRVNLAQFYRRCVDPRQAPPVAVTTEAHARLRGGASPPRPEDPPSAAGDQPNGIHVDLTRQVAHVGDPDRSAIHALPASTTTSATAADGTGDELPPDHVASYVDHFDALDRQYWRNLSFVPPMYGADIPGTLFPTPATFPTWNPRNLGSVLNRIDISMPGVNQPYLYLGMWKATFAWHVEDMDLYSINYLHFGQPKSWYCIPPAHRAKFERAAQGLFSEDARHCPEFLRHKSSVISPSILKRQYDVPVHRLVQSHGEFVITFPNGYHAGFNQGFNCAESVNFALPSWVPLGRRAVPCRCIGDSVRIAIDEFFPAALTETDYWREQRAGTFNRQWVGSNSSTSASNDQSDTSSAQASRKRSATPHLSAPVCKSPYKSTPINFPEALARAYQAVGAAVGDYPCPPADRCCAVCFEPMAADDTDAVTSIACVGCGLGVHKDCYLPTLATPPEEAWRCLRCHLGLPDGAELRCILCPLRNGPLCLVSPLETLRRLKRIRRSTYGTEFLATLRGLNYAERAEYLQFAHPPCARLVTETAIVSTLVESGDETVTVADVYAAALPTLASVSLGALPLVTGYEAVPKARWNLKCQLCKGKAGACVQCAERRCCTAFHVGCLLRLRLETESEAMVGRPIINLTDGQVFCAKHVP</sequence>
<dbReference type="GO" id="GO:0010468">
    <property type="term" value="P:regulation of gene expression"/>
    <property type="evidence" value="ECO:0007669"/>
    <property type="project" value="TreeGrafter"/>
</dbReference>
<evidence type="ECO:0000256" key="2">
    <source>
        <dbReference type="ARBA" id="ARBA00022723"/>
    </source>
</evidence>
<dbReference type="PROSITE" id="PS51183">
    <property type="entry name" value="JMJN"/>
    <property type="match status" value="1"/>
</dbReference>
<feature type="compositionally biased region" description="Low complexity" evidence="6">
    <location>
        <begin position="516"/>
        <end position="534"/>
    </location>
</feature>
<keyword evidence="10" id="KW-1185">Reference proteome</keyword>
<feature type="region of interest" description="Disordered" evidence="6">
    <location>
        <begin position="512"/>
        <end position="548"/>
    </location>
</feature>
<accession>A0A9W7ZYD1</accession>
<keyword evidence="2" id="KW-0479">Metal-binding</keyword>
<dbReference type="SUPFAM" id="SSF57903">
    <property type="entry name" value="FYVE/PHD zinc finger"/>
    <property type="match status" value="1"/>
</dbReference>
<dbReference type="PANTHER" id="PTHR10694">
    <property type="entry name" value="LYSINE-SPECIFIC DEMETHYLASE"/>
    <property type="match status" value="1"/>
</dbReference>
<dbReference type="Gene3D" id="2.60.120.650">
    <property type="entry name" value="Cupin"/>
    <property type="match status" value="1"/>
</dbReference>
<evidence type="ECO:0000256" key="3">
    <source>
        <dbReference type="ARBA" id="ARBA00022771"/>
    </source>
</evidence>
<evidence type="ECO:0000259" key="7">
    <source>
        <dbReference type="PROSITE" id="PS51183"/>
    </source>
</evidence>
<dbReference type="AlphaFoldDB" id="A0A9W7ZYD1"/>
<proteinExistence type="predicted"/>
<evidence type="ECO:0000256" key="6">
    <source>
        <dbReference type="SAM" id="MobiDB-lite"/>
    </source>
</evidence>
<dbReference type="Gene3D" id="3.30.40.10">
    <property type="entry name" value="Zinc/RING finger domain, C3HC4 (zinc finger)"/>
    <property type="match status" value="2"/>
</dbReference>
<feature type="compositionally biased region" description="Low complexity" evidence="6">
    <location>
        <begin position="257"/>
        <end position="268"/>
    </location>
</feature>
<dbReference type="GO" id="GO:0000785">
    <property type="term" value="C:chromatin"/>
    <property type="evidence" value="ECO:0007669"/>
    <property type="project" value="TreeGrafter"/>
</dbReference>
<evidence type="ECO:0000256" key="4">
    <source>
        <dbReference type="ARBA" id="ARBA00022833"/>
    </source>
</evidence>
<keyword evidence="3" id="KW-0863">Zinc-finger</keyword>
<name>A0A9W7ZYD1_9FUNG</name>
<evidence type="ECO:0000313" key="10">
    <source>
        <dbReference type="Proteomes" id="UP001150569"/>
    </source>
</evidence>
<keyword evidence="4" id="KW-0862">Zinc</keyword>
<dbReference type="Pfam" id="PF02375">
    <property type="entry name" value="JmjN"/>
    <property type="match status" value="1"/>
</dbReference>
<dbReference type="Proteomes" id="UP001150569">
    <property type="component" value="Unassembled WGS sequence"/>
</dbReference>
<comment type="subcellular location">
    <subcellularLocation>
        <location evidence="1">Nucleus</location>
    </subcellularLocation>
</comment>
<evidence type="ECO:0000259" key="8">
    <source>
        <dbReference type="PROSITE" id="PS51184"/>
    </source>
</evidence>
<dbReference type="GO" id="GO:0051864">
    <property type="term" value="F:histone H3K36 demethylase activity"/>
    <property type="evidence" value="ECO:0007669"/>
    <property type="project" value="TreeGrafter"/>
</dbReference>
<dbReference type="PANTHER" id="PTHR10694:SF7">
    <property type="entry name" value="[HISTONE H3]-TRIMETHYL-L-LYSINE(9) DEMETHYLASE"/>
    <property type="match status" value="1"/>
</dbReference>
<evidence type="ECO:0000256" key="1">
    <source>
        <dbReference type="ARBA" id="ARBA00004123"/>
    </source>
</evidence>
<organism evidence="9 10">
    <name type="scientific">Tieghemiomyces parasiticus</name>
    <dbReference type="NCBI Taxonomy" id="78921"/>
    <lineage>
        <taxon>Eukaryota</taxon>
        <taxon>Fungi</taxon>
        <taxon>Fungi incertae sedis</taxon>
        <taxon>Zoopagomycota</taxon>
        <taxon>Kickxellomycotina</taxon>
        <taxon>Dimargaritomycetes</taxon>
        <taxon>Dimargaritales</taxon>
        <taxon>Dimargaritaceae</taxon>
        <taxon>Tieghemiomyces</taxon>
    </lineage>
</organism>
<evidence type="ECO:0008006" key="11">
    <source>
        <dbReference type="Google" id="ProtNLM"/>
    </source>
</evidence>
<feature type="domain" description="JmjN" evidence="7">
    <location>
        <begin position="87"/>
        <end position="128"/>
    </location>
</feature>
<evidence type="ECO:0000313" key="9">
    <source>
        <dbReference type="EMBL" id="KAJ1919102.1"/>
    </source>
</evidence>
<dbReference type="SMART" id="SM00249">
    <property type="entry name" value="PHD"/>
    <property type="match status" value="2"/>
</dbReference>
<protein>
    <recommendedName>
        <fullName evidence="11">[Histone H3]-trimethyl-L-lysine(9) demethylase</fullName>
    </recommendedName>
</protein>
<reference evidence="9" key="1">
    <citation type="submission" date="2022-07" db="EMBL/GenBank/DDBJ databases">
        <title>Phylogenomic reconstructions and comparative analyses of Kickxellomycotina fungi.</title>
        <authorList>
            <person name="Reynolds N.K."/>
            <person name="Stajich J.E."/>
            <person name="Barry K."/>
            <person name="Grigoriev I.V."/>
            <person name="Crous P."/>
            <person name="Smith M.E."/>
        </authorList>
    </citation>
    <scope>NUCLEOTIDE SEQUENCE</scope>
    <source>
        <strain evidence="9">RSA 861</strain>
    </source>
</reference>
<feature type="domain" description="JmjC" evidence="8">
    <location>
        <begin position="315"/>
        <end position="478"/>
    </location>
</feature>
<evidence type="ECO:0000256" key="5">
    <source>
        <dbReference type="ARBA" id="ARBA00023242"/>
    </source>
</evidence>
<feature type="region of interest" description="Disordered" evidence="6">
    <location>
        <begin position="252"/>
        <end position="274"/>
    </location>
</feature>
<dbReference type="Pfam" id="PF02373">
    <property type="entry name" value="JmjC"/>
    <property type="match status" value="1"/>
</dbReference>
<dbReference type="SMART" id="SM00558">
    <property type="entry name" value="JmjC"/>
    <property type="match status" value="1"/>
</dbReference>
<dbReference type="InterPro" id="IPR019787">
    <property type="entry name" value="Znf_PHD-finger"/>
</dbReference>
<dbReference type="PROSITE" id="PS51184">
    <property type="entry name" value="JMJC"/>
    <property type="match status" value="1"/>
</dbReference>
<dbReference type="InterPro" id="IPR001965">
    <property type="entry name" value="Znf_PHD"/>
</dbReference>
<dbReference type="Pfam" id="PF00628">
    <property type="entry name" value="PHD"/>
    <property type="match status" value="1"/>
</dbReference>
<dbReference type="EMBL" id="JANBPT010000483">
    <property type="protein sequence ID" value="KAJ1919102.1"/>
    <property type="molecule type" value="Genomic_DNA"/>
</dbReference>